<organism evidence="1 2">
    <name type="scientific">Dictyocaulus viviparus</name>
    <name type="common">Bovine lungworm</name>
    <dbReference type="NCBI Taxonomy" id="29172"/>
    <lineage>
        <taxon>Eukaryota</taxon>
        <taxon>Metazoa</taxon>
        <taxon>Ecdysozoa</taxon>
        <taxon>Nematoda</taxon>
        <taxon>Chromadorea</taxon>
        <taxon>Rhabditida</taxon>
        <taxon>Rhabditina</taxon>
        <taxon>Rhabditomorpha</taxon>
        <taxon>Strongyloidea</taxon>
        <taxon>Metastrongylidae</taxon>
        <taxon>Dictyocaulus</taxon>
    </lineage>
</organism>
<accession>A0A0D8YE13</accession>
<keyword evidence="2" id="KW-1185">Reference proteome</keyword>
<name>A0A0D8YE13_DICVI</name>
<reference evidence="1 2" key="1">
    <citation type="submission" date="2013-11" db="EMBL/GenBank/DDBJ databases">
        <title>Draft genome of the bovine lungworm Dictyocaulus viviparus.</title>
        <authorList>
            <person name="Mitreva M."/>
        </authorList>
    </citation>
    <scope>NUCLEOTIDE SEQUENCE [LARGE SCALE GENOMIC DNA]</scope>
    <source>
        <strain evidence="1 2">HannoverDv2000</strain>
    </source>
</reference>
<proteinExistence type="predicted"/>
<evidence type="ECO:0000313" key="1">
    <source>
        <dbReference type="EMBL" id="KJH52856.1"/>
    </source>
</evidence>
<reference evidence="2" key="2">
    <citation type="journal article" date="2016" name="Sci. Rep.">
        <title>Dictyocaulus viviparus genome, variome and transcriptome elucidate lungworm biology and support future intervention.</title>
        <authorList>
            <person name="McNulty S.N."/>
            <person name="Strube C."/>
            <person name="Rosa B.A."/>
            <person name="Martin J.C."/>
            <person name="Tyagi R."/>
            <person name="Choi Y.J."/>
            <person name="Wang Q."/>
            <person name="Hallsworth Pepin K."/>
            <person name="Zhang X."/>
            <person name="Ozersky P."/>
            <person name="Wilson R.K."/>
            <person name="Sternberg P.W."/>
            <person name="Gasser R.B."/>
            <person name="Mitreva M."/>
        </authorList>
    </citation>
    <scope>NUCLEOTIDE SEQUENCE [LARGE SCALE GENOMIC DNA]</scope>
    <source>
        <strain evidence="2">HannoverDv2000</strain>
    </source>
</reference>
<dbReference type="Proteomes" id="UP000053766">
    <property type="component" value="Unassembled WGS sequence"/>
</dbReference>
<sequence length="93" mass="10313">MISELGNKLFATSEKVGIPSLFNFVVHDPIEITPCTTASTEEKIPQNKNRAREVFTNVSITPGDKNKYKYHSKKSSVAKLSVISPVNAQYAEQ</sequence>
<protein>
    <submittedName>
        <fullName evidence="1">Uncharacterized protein</fullName>
    </submittedName>
</protein>
<dbReference type="AlphaFoldDB" id="A0A0D8YE13"/>
<dbReference type="EMBL" id="KN716158">
    <property type="protein sequence ID" value="KJH52856.1"/>
    <property type="molecule type" value="Genomic_DNA"/>
</dbReference>
<gene>
    <name evidence="1" type="ORF">DICVIV_00901</name>
</gene>
<evidence type="ECO:0000313" key="2">
    <source>
        <dbReference type="Proteomes" id="UP000053766"/>
    </source>
</evidence>